<accession>A0AAW2TNM6</accession>
<proteinExistence type="predicted"/>
<evidence type="ECO:0000313" key="2">
    <source>
        <dbReference type="EMBL" id="KAL0406103.1"/>
    </source>
</evidence>
<name>A0AAW2TNM6_9LAMI</name>
<feature type="compositionally biased region" description="Acidic residues" evidence="1">
    <location>
        <begin position="84"/>
        <end position="106"/>
    </location>
</feature>
<feature type="region of interest" description="Disordered" evidence="1">
    <location>
        <begin position="71"/>
        <end position="106"/>
    </location>
</feature>
<feature type="compositionally biased region" description="Polar residues" evidence="1">
    <location>
        <begin position="71"/>
        <end position="80"/>
    </location>
</feature>
<reference evidence="2" key="1">
    <citation type="submission" date="2020-06" db="EMBL/GenBank/DDBJ databases">
        <authorList>
            <person name="Li T."/>
            <person name="Hu X."/>
            <person name="Zhang T."/>
            <person name="Song X."/>
            <person name="Zhang H."/>
            <person name="Dai N."/>
            <person name="Sheng W."/>
            <person name="Hou X."/>
            <person name="Wei L."/>
        </authorList>
    </citation>
    <scope>NUCLEOTIDE SEQUENCE</scope>
    <source>
        <strain evidence="2">KEN1</strain>
        <tissue evidence="2">Leaf</tissue>
    </source>
</reference>
<reference evidence="2" key="2">
    <citation type="journal article" date="2024" name="Plant">
        <title>Genomic evolution and insights into agronomic trait innovations of Sesamum species.</title>
        <authorList>
            <person name="Miao H."/>
            <person name="Wang L."/>
            <person name="Qu L."/>
            <person name="Liu H."/>
            <person name="Sun Y."/>
            <person name="Le M."/>
            <person name="Wang Q."/>
            <person name="Wei S."/>
            <person name="Zheng Y."/>
            <person name="Lin W."/>
            <person name="Duan Y."/>
            <person name="Cao H."/>
            <person name="Xiong S."/>
            <person name="Wang X."/>
            <person name="Wei L."/>
            <person name="Li C."/>
            <person name="Ma Q."/>
            <person name="Ju M."/>
            <person name="Zhao R."/>
            <person name="Li G."/>
            <person name="Mu C."/>
            <person name="Tian Q."/>
            <person name="Mei H."/>
            <person name="Zhang T."/>
            <person name="Gao T."/>
            <person name="Zhang H."/>
        </authorList>
    </citation>
    <scope>NUCLEOTIDE SEQUENCE</scope>
    <source>
        <strain evidence="2">KEN1</strain>
    </source>
</reference>
<comment type="caution">
    <text evidence="2">The sequence shown here is derived from an EMBL/GenBank/DDBJ whole genome shotgun (WGS) entry which is preliminary data.</text>
</comment>
<organism evidence="2">
    <name type="scientific">Sesamum latifolium</name>
    <dbReference type="NCBI Taxonomy" id="2727402"/>
    <lineage>
        <taxon>Eukaryota</taxon>
        <taxon>Viridiplantae</taxon>
        <taxon>Streptophyta</taxon>
        <taxon>Embryophyta</taxon>
        <taxon>Tracheophyta</taxon>
        <taxon>Spermatophyta</taxon>
        <taxon>Magnoliopsida</taxon>
        <taxon>eudicotyledons</taxon>
        <taxon>Gunneridae</taxon>
        <taxon>Pentapetalae</taxon>
        <taxon>asterids</taxon>
        <taxon>lamiids</taxon>
        <taxon>Lamiales</taxon>
        <taxon>Pedaliaceae</taxon>
        <taxon>Sesamum</taxon>
    </lineage>
</organism>
<dbReference type="EMBL" id="JACGWN010000014">
    <property type="protein sequence ID" value="KAL0406103.1"/>
    <property type="molecule type" value="Genomic_DNA"/>
</dbReference>
<gene>
    <name evidence="2" type="ORF">Slati_3924200</name>
</gene>
<protein>
    <recommendedName>
        <fullName evidence="3">DUF4216 domain-containing protein</fullName>
    </recommendedName>
</protein>
<evidence type="ECO:0008006" key="3">
    <source>
        <dbReference type="Google" id="ProtNLM"/>
    </source>
</evidence>
<sequence>MEYPSMKRDKADWMVVAKIKARRVVDESKWTEICAYQPDEVVPVLVVATNNQTYDLRDSNYLQVVVDNQAAGTSRSQARQTDNEHEDDYEESFEDDETDDDEYELT</sequence>
<evidence type="ECO:0000256" key="1">
    <source>
        <dbReference type="SAM" id="MobiDB-lite"/>
    </source>
</evidence>
<dbReference type="AlphaFoldDB" id="A0AAW2TNM6"/>